<keyword evidence="2" id="KW-1185">Reference proteome</keyword>
<comment type="caution">
    <text evidence="1">The sequence shown here is derived from an EMBL/GenBank/DDBJ whole genome shotgun (WGS) entry which is preliminary data.</text>
</comment>
<organism evidence="1 2">
    <name type="scientific">Bradyrhizobium macuxiense</name>
    <dbReference type="NCBI Taxonomy" id="1755647"/>
    <lineage>
        <taxon>Bacteria</taxon>
        <taxon>Pseudomonadati</taxon>
        <taxon>Pseudomonadota</taxon>
        <taxon>Alphaproteobacteria</taxon>
        <taxon>Hyphomicrobiales</taxon>
        <taxon>Nitrobacteraceae</taxon>
        <taxon>Bradyrhizobium</taxon>
    </lineage>
</organism>
<accession>A0A109JBJ6</accession>
<dbReference type="AlphaFoldDB" id="A0A109JBJ6"/>
<protein>
    <submittedName>
        <fullName evidence="1">Excisionase</fullName>
    </submittedName>
</protein>
<reference evidence="1 2" key="1">
    <citation type="submission" date="2015-11" db="EMBL/GenBank/DDBJ databases">
        <title>Draft Genome Sequence of the Strain BR 10303 (Bradyrhizobium sp.) isolated from nodules of Centrolobium paraense.</title>
        <authorList>
            <person name="Zelli J.E."/>
            <person name="Simoes-Araujo J.L."/>
            <person name="Barauna A.C."/>
            <person name="Silva K."/>
        </authorList>
    </citation>
    <scope>NUCLEOTIDE SEQUENCE [LARGE SCALE GENOMIC DNA]</scope>
    <source>
        <strain evidence="1 2">BR 10303</strain>
    </source>
</reference>
<dbReference type="EMBL" id="LNCU01000120">
    <property type="protein sequence ID" value="KWV45894.1"/>
    <property type="molecule type" value="Genomic_DNA"/>
</dbReference>
<dbReference type="Proteomes" id="UP000057737">
    <property type="component" value="Unassembled WGS sequence"/>
</dbReference>
<proteinExistence type="predicted"/>
<name>A0A109JBJ6_9BRAD</name>
<evidence type="ECO:0000313" key="2">
    <source>
        <dbReference type="Proteomes" id="UP000057737"/>
    </source>
</evidence>
<sequence>MTIPEFCRWARLGKTAVYREIKSRRLVLRKAGAKSLILMSDAEAWLRSLPTASAA</sequence>
<gene>
    <name evidence="1" type="ORF">AS156_23055</name>
</gene>
<evidence type="ECO:0000313" key="1">
    <source>
        <dbReference type="EMBL" id="KWV45894.1"/>
    </source>
</evidence>